<dbReference type="InterPro" id="IPR001752">
    <property type="entry name" value="Kinesin_motor_dom"/>
</dbReference>
<dbReference type="InterPro" id="IPR032384">
    <property type="entry name" value="Kif23_Arf-bd"/>
</dbReference>
<feature type="compositionally biased region" description="Polar residues" evidence="13">
    <location>
        <begin position="721"/>
        <end position="733"/>
    </location>
</feature>
<evidence type="ECO:0000256" key="8">
    <source>
        <dbReference type="ARBA" id="ARBA00023175"/>
    </source>
</evidence>
<evidence type="ECO:0000256" key="9">
    <source>
        <dbReference type="ARBA" id="ARBA00023212"/>
    </source>
</evidence>
<keyword evidence="16" id="KW-1185">Reference proteome</keyword>
<dbReference type="InterPro" id="IPR027417">
    <property type="entry name" value="P-loop_NTPase"/>
</dbReference>
<dbReference type="SMART" id="SM00129">
    <property type="entry name" value="KISc"/>
    <property type="match status" value="1"/>
</dbReference>
<feature type="coiled-coil region" evidence="12">
    <location>
        <begin position="588"/>
        <end position="650"/>
    </location>
</feature>
<dbReference type="GO" id="GO:0005524">
    <property type="term" value="F:ATP binding"/>
    <property type="evidence" value="ECO:0007669"/>
    <property type="project" value="UniProtKB-UniRule"/>
</dbReference>
<dbReference type="AlphaFoldDB" id="A0AAD9MXX6"/>
<reference evidence="15" key="1">
    <citation type="journal article" date="2023" name="Mol. Biol. Evol.">
        <title>Third-Generation Sequencing Reveals the Adaptive Role of the Epigenome in Three Deep-Sea Polychaetes.</title>
        <authorList>
            <person name="Perez M."/>
            <person name="Aroh O."/>
            <person name="Sun Y."/>
            <person name="Lan Y."/>
            <person name="Juniper S.K."/>
            <person name="Young C.R."/>
            <person name="Angers B."/>
            <person name="Qian P.Y."/>
        </authorList>
    </citation>
    <scope>NUCLEOTIDE SEQUENCE</scope>
    <source>
        <strain evidence="15">P08H-3</strain>
    </source>
</reference>
<comment type="similarity">
    <text evidence="10 11">Belongs to the TRAFAC class myosin-kinesin ATPase superfamily. Kinesin family.</text>
</comment>
<dbReference type="Gene3D" id="2.60.40.4330">
    <property type="entry name" value="Kinesin-like protein Kif23, Arf6-interacting domain"/>
    <property type="match status" value="1"/>
</dbReference>
<dbReference type="PROSITE" id="PS00411">
    <property type="entry name" value="KINESIN_MOTOR_1"/>
    <property type="match status" value="1"/>
</dbReference>
<feature type="region of interest" description="Disordered" evidence="13">
    <location>
        <begin position="32"/>
        <end position="62"/>
    </location>
</feature>
<evidence type="ECO:0000256" key="6">
    <source>
        <dbReference type="ARBA" id="ARBA00022840"/>
    </source>
</evidence>
<keyword evidence="7 12" id="KW-0175">Coiled coil</keyword>
<feature type="domain" description="Kinesin motor" evidence="14">
    <location>
        <begin position="64"/>
        <end position="493"/>
    </location>
</feature>
<accession>A0AAD9MXX6</accession>
<dbReference type="GO" id="GO:0008017">
    <property type="term" value="F:microtubule binding"/>
    <property type="evidence" value="ECO:0007669"/>
    <property type="project" value="InterPro"/>
</dbReference>
<keyword evidence="4 11" id="KW-0493">Microtubule</keyword>
<evidence type="ECO:0000256" key="3">
    <source>
        <dbReference type="ARBA" id="ARBA00022553"/>
    </source>
</evidence>
<feature type="region of interest" description="Disordered" evidence="13">
    <location>
        <begin position="226"/>
        <end position="264"/>
    </location>
</feature>
<dbReference type="GO" id="GO:0005876">
    <property type="term" value="C:spindle microtubule"/>
    <property type="evidence" value="ECO:0007669"/>
    <property type="project" value="TreeGrafter"/>
</dbReference>
<dbReference type="GO" id="GO:0007018">
    <property type="term" value="P:microtubule-based movement"/>
    <property type="evidence" value="ECO:0007669"/>
    <property type="project" value="InterPro"/>
</dbReference>
<feature type="region of interest" description="Disordered" evidence="13">
    <location>
        <begin position="878"/>
        <end position="899"/>
    </location>
</feature>
<evidence type="ECO:0000256" key="4">
    <source>
        <dbReference type="ARBA" id="ARBA00022701"/>
    </source>
</evidence>
<feature type="compositionally biased region" description="Polar residues" evidence="13">
    <location>
        <begin position="756"/>
        <end position="767"/>
    </location>
</feature>
<dbReference type="PANTHER" id="PTHR47970">
    <property type="entry name" value="KINESIN-LIKE PROTEIN KIF11"/>
    <property type="match status" value="1"/>
</dbReference>
<keyword evidence="8 10" id="KW-0505">Motor protein</keyword>
<dbReference type="InterPro" id="IPR038105">
    <property type="entry name" value="Kif23_Arf-bd_sf"/>
</dbReference>
<evidence type="ECO:0000313" key="15">
    <source>
        <dbReference type="EMBL" id="KAK2149887.1"/>
    </source>
</evidence>
<feature type="region of interest" description="Disordered" evidence="13">
    <location>
        <begin position="719"/>
        <end position="796"/>
    </location>
</feature>
<evidence type="ECO:0000259" key="14">
    <source>
        <dbReference type="PROSITE" id="PS50067"/>
    </source>
</evidence>
<comment type="caution">
    <text evidence="15">The sequence shown here is derived from an EMBL/GenBank/DDBJ whole genome shotgun (WGS) entry which is preliminary data.</text>
</comment>
<evidence type="ECO:0000256" key="7">
    <source>
        <dbReference type="ARBA" id="ARBA00023054"/>
    </source>
</evidence>
<evidence type="ECO:0000256" key="12">
    <source>
        <dbReference type="SAM" id="Coils"/>
    </source>
</evidence>
<dbReference type="Pfam" id="PF00225">
    <property type="entry name" value="Kinesin"/>
    <property type="match status" value="1"/>
</dbReference>
<dbReference type="GO" id="GO:0051231">
    <property type="term" value="P:spindle elongation"/>
    <property type="evidence" value="ECO:0007669"/>
    <property type="project" value="TreeGrafter"/>
</dbReference>
<evidence type="ECO:0000256" key="1">
    <source>
        <dbReference type="ARBA" id="ARBA00004186"/>
    </source>
</evidence>
<keyword evidence="5 10" id="KW-0547">Nucleotide-binding</keyword>
<name>A0AAD9MXX6_9ANNE</name>
<feature type="compositionally biased region" description="Basic residues" evidence="13">
    <location>
        <begin position="783"/>
        <end position="792"/>
    </location>
</feature>
<feature type="binding site" evidence="10">
    <location>
        <begin position="153"/>
        <end position="160"/>
    </location>
    <ligand>
        <name>ATP</name>
        <dbReference type="ChEBI" id="CHEBI:30616"/>
    </ligand>
</feature>
<dbReference type="GO" id="GO:0005634">
    <property type="term" value="C:nucleus"/>
    <property type="evidence" value="ECO:0007669"/>
    <property type="project" value="TreeGrafter"/>
</dbReference>
<dbReference type="PANTHER" id="PTHR47970:SF29">
    <property type="entry name" value="KINESIN FAMILY MEMBER 20B"/>
    <property type="match status" value="1"/>
</dbReference>
<comment type="subcellular location">
    <subcellularLocation>
        <location evidence="1">Cytoplasm</location>
        <location evidence="1">Cytoskeleton</location>
        <location evidence="1">Spindle</location>
    </subcellularLocation>
</comment>
<dbReference type="InterPro" id="IPR047149">
    <property type="entry name" value="KIF11-like"/>
</dbReference>
<evidence type="ECO:0000313" key="16">
    <source>
        <dbReference type="Proteomes" id="UP001208570"/>
    </source>
</evidence>
<sequence>MRPRQDVIGAPPCSCGSVLDHRSLPPVFESRHGHIRRYGRTPGTAKRTAPKRPAPKPPVKGTEPVEVYCRIRPLDSPTDGPRCVKIAGADGVILTVAENSHAARNGGLLRETKYTFRQVFDELCPQKAVFEQVALPLVEDVLHGKNALLFAYGITSSGKTYTMMGEPHDPGILPRCLDVIFNSIGELQAKKYVGTHVFKPDKMNGFEVQSEADAMLERQERDVLSKLNNNNAKTPSSRHAAGFANRERADDHNNSNNRRRDRSRVADLEEDNSYSVFLSYVEIYNKYIYDLLEELEYDPITVYKPPTSKGLREDNNHNMYVNGVVEVEVKSTEEAYEVMERGQRKRRVAATSLNAESSRSHSVLNIRIVQAPLDNMGQEVLKDKICVSQLSLVDLAGSERAARTGNQGDRIREAGNINNALMHLRTCLEVLRENQRTGESKYVPYRYDRMTHLFKNYFDGEGKVRMVVCINPSAKEYDETVNVMKFAMMTQEVQVARSERKEFDLGLIHGRRQLKDKLREDAEKATVEATRPQPTIFSFAPFPAIEVLQYDDGHMLPNLARYLQDRINQRRHLVEDFSQDEAAFRAHLVDIEREHNNFKIRVQEQEDVIKSKDCDIARLEKKIRNLERAHESLTRKTNSLERAKNSLEREVGEREWQLQMTVTEKNRLEQDNRQRLTRMERNCNKRIEESKLKVNEDAMARLKSHESRLAKVRNLLESDTESVLSTPLTTRSGSRYMAKSETDLTLTGKTPVPTPRNVQRPLTRQTATRTPRGGVPPPTKPKPNVKLHRRSKSSHEVYLAHKPKETVDPRSILTPSVKKTRSVTRLESKDMRGVDKYLLTCMDVDSEGDVATKLYKGDVYRTSTGGKSVVLNDVEVIKHKSPGDKKRKSNEYYDDDLENSSEVEDRCRIAVEGHGHMK</sequence>
<dbReference type="Proteomes" id="UP001208570">
    <property type="component" value="Unassembled WGS sequence"/>
</dbReference>
<dbReference type="EMBL" id="JAODUP010000433">
    <property type="protein sequence ID" value="KAK2149887.1"/>
    <property type="molecule type" value="Genomic_DNA"/>
</dbReference>
<dbReference type="Gene3D" id="3.40.850.10">
    <property type="entry name" value="Kinesin motor domain"/>
    <property type="match status" value="1"/>
</dbReference>
<evidence type="ECO:0000256" key="2">
    <source>
        <dbReference type="ARBA" id="ARBA00022490"/>
    </source>
</evidence>
<dbReference type="GO" id="GO:0090307">
    <property type="term" value="P:mitotic spindle assembly"/>
    <property type="evidence" value="ECO:0007669"/>
    <property type="project" value="TreeGrafter"/>
</dbReference>
<feature type="compositionally biased region" description="Polar residues" evidence="13">
    <location>
        <begin position="226"/>
        <end position="237"/>
    </location>
</feature>
<proteinExistence type="inferred from homology"/>
<dbReference type="InterPro" id="IPR036961">
    <property type="entry name" value="Kinesin_motor_dom_sf"/>
</dbReference>
<dbReference type="PRINTS" id="PR00380">
    <property type="entry name" value="KINESINHEAVY"/>
</dbReference>
<evidence type="ECO:0000256" key="13">
    <source>
        <dbReference type="SAM" id="MobiDB-lite"/>
    </source>
</evidence>
<keyword evidence="9" id="KW-0206">Cytoskeleton</keyword>
<evidence type="ECO:0000256" key="11">
    <source>
        <dbReference type="RuleBase" id="RU000394"/>
    </source>
</evidence>
<dbReference type="PROSITE" id="PS50067">
    <property type="entry name" value="KINESIN_MOTOR_2"/>
    <property type="match status" value="1"/>
</dbReference>
<protein>
    <recommendedName>
        <fullName evidence="11">Kinesin-like protein</fullName>
    </recommendedName>
</protein>
<keyword evidence="6 10" id="KW-0067">ATP-binding</keyword>
<keyword evidence="3" id="KW-0597">Phosphoprotein</keyword>
<evidence type="ECO:0000256" key="10">
    <source>
        <dbReference type="PROSITE-ProRule" id="PRU00283"/>
    </source>
</evidence>
<organism evidence="15 16">
    <name type="scientific">Paralvinella palmiformis</name>
    <dbReference type="NCBI Taxonomy" id="53620"/>
    <lineage>
        <taxon>Eukaryota</taxon>
        <taxon>Metazoa</taxon>
        <taxon>Spiralia</taxon>
        <taxon>Lophotrochozoa</taxon>
        <taxon>Annelida</taxon>
        <taxon>Polychaeta</taxon>
        <taxon>Sedentaria</taxon>
        <taxon>Canalipalpata</taxon>
        <taxon>Terebellida</taxon>
        <taxon>Terebelliformia</taxon>
        <taxon>Alvinellidae</taxon>
        <taxon>Paralvinella</taxon>
    </lineage>
</organism>
<keyword evidence="2" id="KW-0963">Cytoplasm</keyword>
<gene>
    <name evidence="15" type="ORF">LSH36_433g03182</name>
</gene>
<evidence type="ECO:0000256" key="5">
    <source>
        <dbReference type="ARBA" id="ARBA00022741"/>
    </source>
</evidence>
<dbReference type="GO" id="GO:0072686">
    <property type="term" value="C:mitotic spindle"/>
    <property type="evidence" value="ECO:0007669"/>
    <property type="project" value="TreeGrafter"/>
</dbReference>
<dbReference type="SUPFAM" id="SSF52540">
    <property type="entry name" value="P-loop containing nucleoside triphosphate hydrolases"/>
    <property type="match status" value="1"/>
</dbReference>
<dbReference type="GO" id="GO:0008574">
    <property type="term" value="F:plus-end-directed microtubule motor activity"/>
    <property type="evidence" value="ECO:0007669"/>
    <property type="project" value="TreeGrafter"/>
</dbReference>
<dbReference type="InterPro" id="IPR019821">
    <property type="entry name" value="Kinesin_motor_CS"/>
</dbReference>
<dbReference type="Pfam" id="PF16540">
    <property type="entry name" value="MKLP1_Arf_bdg"/>
    <property type="match status" value="1"/>
</dbReference>